<name>A0A1D2AIS5_ORNBR</name>
<dbReference type="AlphaFoldDB" id="A0A1D2AIS5"/>
<feature type="non-terminal residue" evidence="1">
    <location>
        <position position="1"/>
    </location>
</feature>
<proteinExistence type="predicted"/>
<sequence length="204" mass="22457">FSYDVFAALSSCSKLRGAALLWKGTGPGCLDSFPERRRFFLLKRSHPDRNRTTCTYMIRRNLRETSRKIEASYGHLDGGRYAEEAYVIQVGRKGNDGSIFNASSVSTTFGTVFTFQLAYVDSSTGCLIVVGINGSSPGVGACMMWTPVKTAKQSLTPCHNKYREFNCETAQEPYSACQAPGGCPLPCQYYGDEPDLTKIPSHCI</sequence>
<reference evidence="1" key="1">
    <citation type="submission" date="2016-07" db="EMBL/GenBank/DDBJ databases">
        <title>Salivary Glands transcriptome analysis on engorged females of Ornithodoros brasiliensis (Acari:Argasidae).</title>
        <authorList>
            <person name="Simons S.M."/>
            <person name="Carvalho E."/>
            <person name="Junqueira-de-Azevedo I."/>
            <person name="Ho P.L."/>
            <person name="Giovanni D."/>
            <person name="Mendonca R."/>
            <person name="Onofrio V."/>
            <person name="Landulfo G."/>
            <person name="Ramirez D."/>
            <person name="Barros-Battesti D."/>
        </authorList>
    </citation>
    <scope>NUCLEOTIDE SEQUENCE</scope>
    <source>
        <strain evidence="1">Female</strain>
        <tissue evidence="1">Salivary gland</tissue>
    </source>
</reference>
<accession>A0A1D2AIS5</accession>
<protein>
    <submittedName>
        <fullName evidence="1">Salivary lipocalin</fullName>
    </submittedName>
</protein>
<dbReference type="Gene3D" id="2.40.128.20">
    <property type="match status" value="1"/>
</dbReference>
<organism evidence="1">
    <name type="scientific">Ornithodoros brasiliensis</name>
    <name type="common">Mouro tick</name>
    <dbReference type="NCBI Taxonomy" id="888526"/>
    <lineage>
        <taxon>Eukaryota</taxon>
        <taxon>Metazoa</taxon>
        <taxon>Ecdysozoa</taxon>
        <taxon>Arthropoda</taxon>
        <taxon>Chelicerata</taxon>
        <taxon>Arachnida</taxon>
        <taxon>Acari</taxon>
        <taxon>Parasitiformes</taxon>
        <taxon>Ixodida</taxon>
        <taxon>Ixodoidea</taxon>
        <taxon>Argasidae</taxon>
        <taxon>Ornithodorinae</taxon>
        <taxon>Ornithodoros</taxon>
    </lineage>
</organism>
<dbReference type="EMBL" id="GETE01000844">
    <property type="protein sequence ID" value="JAT78893.1"/>
    <property type="molecule type" value="Transcribed_RNA"/>
</dbReference>
<dbReference type="SUPFAM" id="SSF50814">
    <property type="entry name" value="Lipocalins"/>
    <property type="match status" value="1"/>
</dbReference>
<evidence type="ECO:0000313" key="1">
    <source>
        <dbReference type="EMBL" id="JAT78893.1"/>
    </source>
</evidence>
<dbReference type="InterPro" id="IPR012674">
    <property type="entry name" value="Calycin"/>
</dbReference>